<gene>
    <name evidence="1" type="ordered locus">SNE_A16700</name>
</gene>
<keyword evidence="2" id="KW-1185">Reference proteome</keyword>
<dbReference type="RefSeq" id="WP_013944013.1">
    <property type="nucleotide sequence ID" value="NC_015713.1"/>
</dbReference>
<dbReference type="STRING" id="331113.SNE_A16700"/>
<dbReference type="Proteomes" id="UP000000496">
    <property type="component" value="Chromosome gsn.131"/>
</dbReference>
<reference evidence="1 2" key="2">
    <citation type="journal article" date="2011" name="Mol. Biol. Evol.">
        <title>Unity in variety--the pan-genome of the Chlamydiae.</title>
        <authorList>
            <person name="Collingro A."/>
            <person name="Tischler P."/>
            <person name="Weinmaier T."/>
            <person name="Penz T."/>
            <person name="Heinz E."/>
            <person name="Brunham R.C."/>
            <person name="Read T.D."/>
            <person name="Bavoil P.M."/>
            <person name="Sachse K."/>
            <person name="Kahane S."/>
            <person name="Friedman M.G."/>
            <person name="Rattei T."/>
            <person name="Myers G.S."/>
            <person name="Horn M."/>
        </authorList>
    </citation>
    <scope>NUCLEOTIDE SEQUENCE [LARGE SCALE GENOMIC DNA]</scope>
    <source>
        <strain evidence="2">ATCC VR-1471 / Z</strain>
    </source>
</reference>
<dbReference type="HOGENOM" id="CLU_2556430_0_0_0"/>
<dbReference type="EMBL" id="FR872582">
    <property type="protein sequence ID" value="CCB89547.1"/>
    <property type="molecule type" value="Genomic_DNA"/>
</dbReference>
<protein>
    <submittedName>
        <fullName evidence="1">Uncharacterized protein</fullName>
    </submittedName>
</protein>
<reference key="1">
    <citation type="journal article" date="2011" name="Mol. Biol. Evol.">
        <title>Unity in variety -- the pan-genome of the Chlamydiae.</title>
        <authorList>
            <person name="Collingro A."/>
            <person name="Tischler P."/>
            <person name="Weinmaier T."/>
            <person name="Penz T."/>
            <person name="Heinz E."/>
            <person name="Brunham R.C."/>
            <person name="Read T.D."/>
            <person name="Bavoil P.M."/>
            <person name="Sachse K."/>
            <person name="Kahane S."/>
            <person name="Friedman M.G."/>
            <person name="Rattei T."/>
            <person name="Myers G.S.A."/>
            <person name="Horn M."/>
        </authorList>
    </citation>
    <scope>NUCLEOTIDE SEQUENCE</scope>
    <source>
        <strain>Z</strain>
    </source>
</reference>
<evidence type="ECO:0000313" key="2">
    <source>
        <dbReference type="Proteomes" id="UP000000496"/>
    </source>
</evidence>
<sequence>MIEVEIGKNSFNNGVFNFFDGLSRFGLGVNNSVVVIKNGREKATANVAILVDGRTNDCAAMLMDPCGVVCSSAKKRDAEGGL</sequence>
<accession>F8L9L0</accession>
<evidence type="ECO:0000313" key="1">
    <source>
        <dbReference type="EMBL" id="CCB89547.1"/>
    </source>
</evidence>
<proteinExistence type="predicted"/>
<organism evidence="1 2">
    <name type="scientific">Simkania negevensis (strain ATCC VR-1471 / DSM 27360 / Z)</name>
    <dbReference type="NCBI Taxonomy" id="331113"/>
    <lineage>
        <taxon>Bacteria</taxon>
        <taxon>Pseudomonadati</taxon>
        <taxon>Chlamydiota</taxon>
        <taxon>Chlamydiia</taxon>
        <taxon>Parachlamydiales</taxon>
        <taxon>Simkaniaceae</taxon>
        <taxon>Simkania</taxon>
    </lineage>
</organism>
<name>F8L9L0_SIMNZ</name>
<dbReference type="AlphaFoldDB" id="F8L9L0"/>
<dbReference type="KEGG" id="sng:SNE_A16700"/>